<evidence type="ECO:0000256" key="4">
    <source>
        <dbReference type="ARBA" id="ARBA00013020"/>
    </source>
</evidence>
<dbReference type="UniPathway" id="UPA00569"/>
<evidence type="ECO:0000256" key="5">
    <source>
        <dbReference type="ARBA" id="ARBA00022857"/>
    </source>
</evidence>
<dbReference type="InterPro" id="IPR016161">
    <property type="entry name" value="Ald_DH/histidinol_DH"/>
</dbReference>
<dbReference type="InterPro" id="IPR020845">
    <property type="entry name" value="AMP-binding_CS"/>
</dbReference>
<keyword evidence="7" id="KW-0455">Luminescence</keyword>
<comment type="similarity">
    <text evidence="3">Belongs to the LuxC family.</text>
</comment>
<feature type="domain" description="AMP-dependent synthetase/ligase" evidence="9">
    <location>
        <begin position="542"/>
        <end position="744"/>
    </location>
</feature>
<evidence type="ECO:0000313" key="11">
    <source>
        <dbReference type="Proteomes" id="UP000305539"/>
    </source>
</evidence>
<dbReference type="Pfam" id="PF00501">
    <property type="entry name" value="AMP-binding"/>
    <property type="match status" value="1"/>
</dbReference>
<proteinExistence type="inferred from homology"/>
<name>A0A4U1I197_9BURK</name>
<organism evidence="10 11">
    <name type="scientific">Trinickia terrae</name>
    <dbReference type="NCBI Taxonomy" id="2571161"/>
    <lineage>
        <taxon>Bacteria</taxon>
        <taxon>Pseudomonadati</taxon>
        <taxon>Pseudomonadota</taxon>
        <taxon>Betaproteobacteria</taxon>
        <taxon>Burkholderiales</taxon>
        <taxon>Burkholderiaceae</taxon>
        <taxon>Trinickia</taxon>
    </lineage>
</organism>
<dbReference type="GO" id="GO:0003995">
    <property type="term" value="F:acyl-CoA dehydrogenase activity"/>
    <property type="evidence" value="ECO:0007669"/>
    <property type="project" value="InterPro"/>
</dbReference>
<dbReference type="Gene3D" id="3.40.309.10">
    <property type="entry name" value="Aldehyde Dehydrogenase, Chain A, domain 2"/>
    <property type="match status" value="1"/>
</dbReference>
<dbReference type="PANTHER" id="PTHR43845">
    <property type="entry name" value="BLR5969 PROTEIN"/>
    <property type="match status" value="1"/>
</dbReference>
<sequence>MRKLDERWGGVPEHMMSSHFDRFAVRWLADAPDARTMVASGRASLPLAIRGRDVIQVFSMAMERWKSEQVWRSRAIACIEDFAQGHTTWHADPALLDAIPMLLDPKLWQTRLDVDLGLPRALDAINEGHRTEALLAYRPLGVILHISPGNSYLGGIESLLHGLVTGNHNIVKLSRNAPAVAAILIELLESCGLPKGQAQLVLWPSGDDLIESALCKMVDGVVAWGNDDVIRHYKARVPSGVRVLEYGPKLSFSVMTAQARYDEVIDALVEDACGFEQVSCVSSQFLLLQIPHGEDAGTFREQSLHRMAAAFARYAGRFPLSGKNQHEHAEMLTTWDLAKLARSQGRGDFVSGYPDWLLLWEDDDAPIQLSSSFRTWRIYPYRDEEELMRRLAPIRHSLQTASVACGASELKAITERLWAAGVQRVVDPGRANMPMAVARHEGGSTLAGMCRVVSLESPKRRNSLWKGGNNEETLSALQALAQWAKRAPFYARRFSAAGIGAGIEDWDAFHKLPWLTKDDFYIYGPPRSSDLLTVPYSQVRGAYLFTTGGSTGEPKYALYTRDEWDEGSEIFCRTMEAVGITSEDRVANLFNAGGLWSAFLVVNNGLEKLGCLNLPIGGATEPGDLLHLLKSLGATAIYGLPSVLLRLAQVADANPALAAHIPKVVYAGEHMSDAMRDYIRKVFGSQFVRSPLYASVDAGCIGYQCEFSPNGVFHALESYAYVEICDGETGQPVACGDEGEIIVTNFSRRLFPILRVRTGDRGYRLREPCTCGASNFRFRLLGRSDDMVRVGGANVHVTDVDRLCQRFSNELSLVYQLRIDRIGVNDRYELCIETKHGLNTDERNLLAVTVTDAYLEIADEVREYLADGILLHFNLSLLSPGALRGNEKTGKVRRVVDSR</sequence>
<protein>
    <recommendedName>
        <fullName evidence="4">long-chain-fatty-acyl-CoA reductase</fullName>
        <ecNumber evidence="4">1.2.1.50</ecNumber>
    </recommendedName>
</protein>
<comment type="function">
    <text evidence="1">LuxC is the fatty acid reductase enzyme responsible for synthesis of the aldehyde substrate for the luminescent reaction catalyzed by luciferase.</text>
</comment>
<evidence type="ECO:0000259" key="9">
    <source>
        <dbReference type="Pfam" id="PF00501"/>
    </source>
</evidence>
<dbReference type="Pfam" id="PF05893">
    <property type="entry name" value="LuxC"/>
    <property type="match status" value="1"/>
</dbReference>
<gene>
    <name evidence="10" type="ORF">FAZ69_20060</name>
</gene>
<evidence type="ECO:0000256" key="2">
    <source>
        <dbReference type="ARBA" id="ARBA00004908"/>
    </source>
</evidence>
<dbReference type="InterPro" id="IPR042099">
    <property type="entry name" value="ANL_N_sf"/>
</dbReference>
<evidence type="ECO:0000256" key="8">
    <source>
        <dbReference type="ARBA" id="ARBA00049412"/>
    </source>
</evidence>
<dbReference type="AlphaFoldDB" id="A0A4U1I197"/>
<dbReference type="Gene3D" id="3.40.605.10">
    <property type="entry name" value="Aldehyde Dehydrogenase, Chain A, domain 1"/>
    <property type="match status" value="1"/>
</dbReference>
<dbReference type="GO" id="GO:0008218">
    <property type="term" value="P:bioluminescence"/>
    <property type="evidence" value="ECO:0007669"/>
    <property type="project" value="UniProtKB-KW"/>
</dbReference>
<comment type="catalytic activity">
    <reaction evidence="8">
        <text>a long-chain fatty aldehyde + NADP(+) + CoA = a long-chain fatty acyl-CoA + NADPH + H(+)</text>
        <dbReference type="Rhea" id="RHEA:15437"/>
        <dbReference type="ChEBI" id="CHEBI:15378"/>
        <dbReference type="ChEBI" id="CHEBI:17176"/>
        <dbReference type="ChEBI" id="CHEBI:57287"/>
        <dbReference type="ChEBI" id="CHEBI:57783"/>
        <dbReference type="ChEBI" id="CHEBI:58349"/>
        <dbReference type="ChEBI" id="CHEBI:83139"/>
        <dbReference type="EC" id="1.2.1.50"/>
    </reaction>
</comment>
<dbReference type="PANTHER" id="PTHR43845:SF1">
    <property type="entry name" value="BLR5969 PROTEIN"/>
    <property type="match status" value="1"/>
</dbReference>
<dbReference type="GO" id="GO:0050062">
    <property type="term" value="F:long-chain-fatty-acyl-CoA reductase activity"/>
    <property type="evidence" value="ECO:0007669"/>
    <property type="project" value="UniProtKB-EC"/>
</dbReference>
<dbReference type="PROSITE" id="PS00455">
    <property type="entry name" value="AMP_BINDING"/>
    <property type="match status" value="1"/>
</dbReference>
<dbReference type="SUPFAM" id="SSF53720">
    <property type="entry name" value="ALDH-like"/>
    <property type="match status" value="1"/>
</dbReference>
<dbReference type="InterPro" id="IPR016162">
    <property type="entry name" value="Ald_DH_N"/>
</dbReference>
<keyword evidence="11" id="KW-1185">Reference proteome</keyword>
<evidence type="ECO:0000313" key="10">
    <source>
        <dbReference type="EMBL" id="TKC86921.1"/>
    </source>
</evidence>
<evidence type="ECO:0000256" key="3">
    <source>
        <dbReference type="ARBA" id="ARBA00010915"/>
    </source>
</evidence>
<reference evidence="10 11" key="1">
    <citation type="submission" date="2019-04" db="EMBL/GenBank/DDBJ databases">
        <title>Trinickia sp. 7GSK02, isolated from subtropical forest soil.</title>
        <authorList>
            <person name="Gao Z.-H."/>
            <person name="Qiu L.-H."/>
        </authorList>
    </citation>
    <scope>NUCLEOTIDE SEQUENCE [LARGE SCALE GENOMIC DNA]</scope>
    <source>
        <strain evidence="10 11">7GSK02</strain>
    </source>
</reference>
<comment type="caution">
    <text evidence="10">The sequence shown here is derived from an EMBL/GenBank/DDBJ whole genome shotgun (WGS) entry which is preliminary data.</text>
</comment>
<dbReference type="Proteomes" id="UP000305539">
    <property type="component" value="Unassembled WGS sequence"/>
</dbReference>
<keyword evidence="6" id="KW-0560">Oxidoreductase</keyword>
<dbReference type="InterPro" id="IPR045851">
    <property type="entry name" value="AMP-bd_C_sf"/>
</dbReference>
<evidence type="ECO:0000256" key="7">
    <source>
        <dbReference type="ARBA" id="ARBA00023223"/>
    </source>
</evidence>
<keyword evidence="5" id="KW-0521">NADP</keyword>
<comment type="pathway">
    <text evidence="2">Lipid metabolism; fatty acid reduction for biolumincescence.</text>
</comment>
<dbReference type="EMBL" id="SWJE01000010">
    <property type="protein sequence ID" value="TKC86921.1"/>
    <property type="molecule type" value="Genomic_DNA"/>
</dbReference>
<dbReference type="OrthoDB" id="5298740at2"/>
<dbReference type="InterPro" id="IPR008670">
    <property type="entry name" value="CoA_reduct_LuxC"/>
</dbReference>
<dbReference type="Gene3D" id="3.30.300.30">
    <property type="match status" value="1"/>
</dbReference>
<dbReference type="InterPro" id="IPR016163">
    <property type="entry name" value="Ald_DH_C"/>
</dbReference>
<evidence type="ECO:0000256" key="6">
    <source>
        <dbReference type="ARBA" id="ARBA00023002"/>
    </source>
</evidence>
<dbReference type="RefSeq" id="WP_136896814.1">
    <property type="nucleotide sequence ID" value="NZ_SWJE01000010.1"/>
</dbReference>
<accession>A0A4U1I197</accession>
<evidence type="ECO:0000256" key="1">
    <source>
        <dbReference type="ARBA" id="ARBA00003277"/>
    </source>
</evidence>
<dbReference type="InterPro" id="IPR000873">
    <property type="entry name" value="AMP-dep_synth/lig_dom"/>
</dbReference>
<dbReference type="Gene3D" id="3.40.50.12780">
    <property type="entry name" value="N-terminal domain of ligase-like"/>
    <property type="match status" value="1"/>
</dbReference>
<dbReference type="EC" id="1.2.1.50" evidence="4"/>
<dbReference type="SUPFAM" id="SSF56801">
    <property type="entry name" value="Acetyl-CoA synthetase-like"/>
    <property type="match status" value="1"/>
</dbReference>